<evidence type="ECO:0000256" key="1">
    <source>
        <dbReference type="SAM" id="Coils"/>
    </source>
</evidence>
<dbReference type="Proteomes" id="UP001151760">
    <property type="component" value="Unassembled WGS sequence"/>
</dbReference>
<organism evidence="3 4">
    <name type="scientific">Tanacetum coccineum</name>
    <dbReference type="NCBI Taxonomy" id="301880"/>
    <lineage>
        <taxon>Eukaryota</taxon>
        <taxon>Viridiplantae</taxon>
        <taxon>Streptophyta</taxon>
        <taxon>Embryophyta</taxon>
        <taxon>Tracheophyta</taxon>
        <taxon>Spermatophyta</taxon>
        <taxon>Magnoliopsida</taxon>
        <taxon>eudicotyledons</taxon>
        <taxon>Gunneridae</taxon>
        <taxon>Pentapetalae</taxon>
        <taxon>asterids</taxon>
        <taxon>campanulids</taxon>
        <taxon>Asterales</taxon>
        <taxon>Asteraceae</taxon>
        <taxon>Asteroideae</taxon>
        <taxon>Anthemideae</taxon>
        <taxon>Anthemidinae</taxon>
        <taxon>Tanacetum</taxon>
    </lineage>
</organism>
<comment type="caution">
    <text evidence="3">The sequence shown here is derived from an EMBL/GenBank/DDBJ whole genome shotgun (WGS) entry which is preliminary data.</text>
</comment>
<dbReference type="EMBL" id="BQNB010021165">
    <property type="protein sequence ID" value="GJU03554.1"/>
    <property type="molecule type" value="Genomic_DNA"/>
</dbReference>
<feature type="region of interest" description="Disordered" evidence="2">
    <location>
        <begin position="1"/>
        <end position="58"/>
    </location>
</feature>
<evidence type="ECO:0000256" key="2">
    <source>
        <dbReference type="SAM" id="MobiDB-lite"/>
    </source>
</evidence>
<accession>A0ABQ5IX70</accession>
<reference evidence="3" key="1">
    <citation type="journal article" date="2022" name="Int. J. Mol. Sci.">
        <title>Draft Genome of Tanacetum Coccineum: Genomic Comparison of Closely Related Tanacetum-Family Plants.</title>
        <authorList>
            <person name="Yamashiro T."/>
            <person name="Shiraishi A."/>
            <person name="Nakayama K."/>
            <person name="Satake H."/>
        </authorList>
    </citation>
    <scope>NUCLEOTIDE SEQUENCE</scope>
</reference>
<feature type="region of interest" description="Disordered" evidence="2">
    <location>
        <begin position="108"/>
        <end position="127"/>
    </location>
</feature>
<feature type="compositionally biased region" description="Basic and acidic residues" evidence="2">
    <location>
        <begin position="111"/>
        <end position="122"/>
    </location>
</feature>
<feature type="non-terminal residue" evidence="3">
    <location>
        <position position="1"/>
    </location>
</feature>
<name>A0ABQ5IX70_9ASTR</name>
<evidence type="ECO:0000313" key="4">
    <source>
        <dbReference type="Proteomes" id="UP001151760"/>
    </source>
</evidence>
<feature type="region of interest" description="Disordered" evidence="2">
    <location>
        <begin position="150"/>
        <end position="193"/>
    </location>
</feature>
<keyword evidence="1" id="KW-0175">Coiled coil</keyword>
<gene>
    <name evidence="3" type="ORF">Tco_1113892</name>
</gene>
<evidence type="ECO:0000313" key="3">
    <source>
        <dbReference type="EMBL" id="GJU03554.1"/>
    </source>
</evidence>
<protein>
    <submittedName>
        <fullName evidence="3">Uncharacterized protein</fullName>
    </submittedName>
</protein>
<feature type="region of interest" description="Disordered" evidence="2">
    <location>
        <begin position="296"/>
        <end position="341"/>
    </location>
</feature>
<sequence length="441" mass="48398">VVRSGAQDEGQAGPNPDDVAESQPLPTPSVLAGPNLEHSDVEITAPSSQPQPEHMDEGFTAAVYPEIQENLKLNVNEQVIPEELVSSTGTLSSLQHLAKDFSFGDQFLNDKPSEADNEKSTADTEAESMVSVTIQQDTSVIPPMTSPVIGPALRPDSPNVHGPLPTTTTTTAAPTTTTTTTLPLPPQPQQGSSDSILIKRMGELEQHIADLVEENQALEKRLDKQGDRIHKLENVDLSKMIREQTVEFIDSQEIDRKINESVKEVVISSNYDKGHAHHRVAYEALQESIRRDECEDFDDDKAQGETKKKSNQYSPKPSPGSSPTTSILIHSSERSSSSKTAASAEYSAWTTTDTMIKPSITPIPDDLYMDDETTADEQAYSSGDEVGRDHIPIVNLRQSWWKPLTEDRPTTPEPAWTISSFDLTMPTNNWDSTLKSTYAPP</sequence>
<feature type="coiled-coil region" evidence="1">
    <location>
        <begin position="201"/>
        <end position="235"/>
    </location>
</feature>
<reference evidence="3" key="2">
    <citation type="submission" date="2022-01" db="EMBL/GenBank/DDBJ databases">
        <authorList>
            <person name="Yamashiro T."/>
            <person name="Shiraishi A."/>
            <person name="Satake H."/>
            <person name="Nakayama K."/>
        </authorList>
    </citation>
    <scope>NUCLEOTIDE SEQUENCE</scope>
</reference>
<feature type="compositionally biased region" description="Low complexity" evidence="2">
    <location>
        <begin position="163"/>
        <end position="182"/>
    </location>
</feature>
<proteinExistence type="predicted"/>
<keyword evidence="4" id="KW-1185">Reference proteome</keyword>